<evidence type="ECO:0000313" key="1">
    <source>
        <dbReference type="EMBL" id="GJT70963.1"/>
    </source>
</evidence>
<dbReference type="EMBL" id="BQNB010018128">
    <property type="protein sequence ID" value="GJT70963.1"/>
    <property type="molecule type" value="Genomic_DNA"/>
</dbReference>
<evidence type="ECO:0008006" key="3">
    <source>
        <dbReference type="Google" id="ProtNLM"/>
    </source>
</evidence>
<keyword evidence="2" id="KW-1185">Reference proteome</keyword>
<reference evidence="1" key="2">
    <citation type="submission" date="2022-01" db="EMBL/GenBank/DDBJ databases">
        <authorList>
            <person name="Yamashiro T."/>
            <person name="Shiraishi A."/>
            <person name="Satake H."/>
            <person name="Nakayama K."/>
        </authorList>
    </citation>
    <scope>NUCLEOTIDE SEQUENCE</scope>
</reference>
<accession>A0ABQ5G5P5</accession>
<proteinExistence type="predicted"/>
<comment type="caution">
    <text evidence="1">The sequence shown here is derived from an EMBL/GenBank/DDBJ whole genome shotgun (WGS) entry which is preliminary data.</text>
</comment>
<dbReference type="Proteomes" id="UP001151760">
    <property type="component" value="Unassembled WGS sequence"/>
</dbReference>
<reference evidence="1" key="1">
    <citation type="journal article" date="2022" name="Int. J. Mol. Sci.">
        <title>Draft Genome of Tanacetum Coccineum: Genomic Comparison of Closely Related Tanacetum-Family Plants.</title>
        <authorList>
            <person name="Yamashiro T."/>
            <person name="Shiraishi A."/>
            <person name="Nakayama K."/>
            <person name="Satake H."/>
        </authorList>
    </citation>
    <scope>NUCLEOTIDE SEQUENCE</scope>
</reference>
<sequence>MHDSWKTRILLYIRGKENGEMLIDSIENGHLQLKPKITAKDKDVDIYTLIGHYQTAKQIWDCVKELMEGTKMTEQKHESLQYDEFNKFTSEPVESIHSYYLRYAKLINDMNMIPMSLLNMQINTKFMNHLQPEWNSLGLLANTYNPTSSYNSQKLQYYSQPPEVYQLYQYYESTILVTQQFIQSPPKQSYAPPVAQQQPPKLPTQLDYGFVVPTFLPTDDPIASLNKAMIFLSFYYSSRYPPTNNQLRTSSNLRTQATIQNGQVTVQNVQGRQSQGYTGNAGKRHIAKQCTAKKRVKYSEWFKDKMMLAQAKEAGVVLHEEQQDFLADRLEENDDYDDLQLHTTTNFKADHVDAYDSNCDDQATASAIFMAKTKYTKHSVFLNDSYVELMSDSTVISYAEYMVTIEDEAAQNVPSSIQNDDMMLSAIEQIKSQVEQCTMESLILAEESQLKMTEKQTEINAKPIDYSKLNNLYEYFVPQKQLSAEQLYSKTFKMQEIFLVSLMTASKGELLYLLIRSVAGSNQT</sequence>
<organism evidence="1 2">
    <name type="scientific">Tanacetum coccineum</name>
    <dbReference type="NCBI Taxonomy" id="301880"/>
    <lineage>
        <taxon>Eukaryota</taxon>
        <taxon>Viridiplantae</taxon>
        <taxon>Streptophyta</taxon>
        <taxon>Embryophyta</taxon>
        <taxon>Tracheophyta</taxon>
        <taxon>Spermatophyta</taxon>
        <taxon>Magnoliopsida</taxon>
        <taxon>eudicotyledons</taxon>
        <taxon>Gunneridae</taxon>
        <taxon>Pentapetalae</taxon>
        <taxon>asterids</taxon>
        <taxon>campanulids</taxon>
        <taxon>Asterales</taxon>
        <taxon>Asteraceae</taxon>
        <taxon>Asteroideae</taxon>
        <taxon>Anthemideae</taxon>
        <taxon>Anthemidinae</taxon>
        <taxon>Tanacetum</taxon>
    </lineage>
</organism>
<gene>
    <name evidence="1" type="ORF">Tco_1030249</name>
</gene>
<protein>
    <recommendedName>
        <fullName evidence="3">Integrase, catalytic region, zinc finger, CCHC-type, peptidase aspartic, catalytic</fullName>
    </recommendedName>
</protein>
<evidence type="ECO:0000313" key="2">
    <source>
        <dbReference type="Proteomes" id="UP001151760"/>
    </source>
</evidence>
<name>A0ABQ5G5P5_9ASTR</name>